<keyword evidence="3" id="KW-1185">Reference proteome</keyword>
<gene>
    <name evidence="2" type="ORF">MFLAVUS_009425</name>
</gene>
<evidence type="ECO:0000313" key="3">
    <source>
        <dbReference type="Proteomes" id="UP001473302"/>
    </source>
</evidence>
<protein>
    <submittedName>
        <fullName evidence="2">Uncharacterized protein</fullName>
    </submittedName>
</protein>
<evidence type="ECO:0000256" key="1">
    <source>
        <dbReference type="SAM" id="MobiDB-lite"/>
    </source>
</evidence>
<dbReference type="EMBL" id="BAABUK010000028">
    <property type="protein sequence ID" value="GAA5815906.1"/>
    <property type="molecule type" value="Genomic_DNA"/>
</dbReference>
<reference evidence="2 3" key="1">
    <citation type="submission" date="2024-04" db="EMBL/GenBank/DDBJ databases">
        <title>genome sequences of Mucor flavus KT1a and Helicostylum pulchrum KT1b strains isolated from the surface of a dry-aged beef.</title>
        <authorList>
            <person name="Toyotome T."/>
            <person name="Hosono M."/>
            <person name="Torimaru M."/>
            <person name="Fukuda K."/>
            <person name="Mikami N."/>
        </authorList>
    </citation>
    <scope>NUCLEOTIDE SEQUENCE [LARGE SCALE GENOMIC DNA]</scope>
    <source>
        <strain evidence="2 3">KT1a</strain>
    </source>
</reference>
<feature type="region of interest" description="Disordered" evidence="1">
    <location>
        <begin position="1"/>
        <end position="24"/>
    </location>
</feature>
<proteinExistence type="predicted"/>
<evidence type="ECO:0000313" key="2">
    <source>
        <dbReference type="EMBL" id="GAA5815906.1"/>
    </source>
</evidence>
<name>A0ABP9Z9U7_9FUNG</name>
<sequence length="112" mass="12383">MQFFYEDGTGNIINDRPQQAPTSVEESSFRLKSLAELRKCIKNKDVQLEVTAPNDTVMVKVAPKKEQARKYNVYTIGDQKLMKPKEAAKAANDATATIQDAVDSLTASFTGL</sequence>
<dbReference type="Proteomes" id="UP001473302">
    <property type="component" value="Unassembled WGS sequence"/>
</dbReference>
<accession>A0ABP9Z9U7</accession>
<comment type="caution">
    <text evidence="2">The sequence shown here is derived from an EMBL/GenBank/DDBJ whole genome shotgun (WGS) entry which is preliminary data.</text>
</comment>
<organism evidence="2 3">
    <name type="scientific">Mucor flavus</name>
    <dbReference type="NCBI Taxonomy" id="439312"/>
    <lineage>
        <taxon>Eukaryota</taxon>
        <taxon>Fungi</taxon>
        <taxon>Fungi incertae sedis</taxon>
        <taxon>Mucoromycota</taxon>
        <taxon>Mucoromycotina</taxon>
        <taxon>Mucoromycetes</taxon>
        <taxon>Mucorales</taxon>
        <taxon>Mucorineae</taxon>
        <taxon>Mucoraceae</taxon>
        <taxon>Mucor</taxon>
    </lineage>
</organism>